<dbReference type="GO" id="GO:0019867">
    <property type="term" value="C:outer membrane"/>
    <property type="evidence" value="ECO:0007669"/>
    <property type="project" value="InterPro"/>
</dbReference>
<dbReference type="InterPro" id="IPR006315">
    <property type="entry name" value="OM_autotransptr_brl_dom"/>
</dbReference>
<dbReference type="InterPro" id="IPR036709">
    <property type="entry name" value="Autotransporte_beta_dom_sf"/>
</dbReference>
<accession>A0A484Y7H5</accession>
<evidence type="ECO:0000313" key="1">
    <source>
        <dbReference type="EMBL" id="VFS31974.1"/>
    </source>
</evidence>
<dbReference type="Gene3D" id="2.40.128.130">
    <property type="entry name" value="Autotransporter beta-domain"/>
    <property type="match status" value="1"/>
</dbReference>
<dbReference type="NCBIfam" id="TIGR01414">
    <property type="entry name" value="autotrans_barl"/>
    <property type="match status" value="1"/>
</dbReference>
<organism evidence="1 2">
    <name type="scientific">Enterobacter cancerogenus</name>
    <dbReference type="NCBI Taxonomy" id="69218"/>
    <lineage>
        <taxon>Bacteria</taxon>
        <taxon>Pseudomonadati</taxon>
        <taxon>Pseudomonadota</taxon>
        <taxon>Gammaproteobacteria</taxon>
        <taxon>Enterobacterales</taxon>
        <taxon>Enterobacteriaceae</taxon>
        <taxon>Enterobacter</taxon>
        <taxon>Enterobacter cloacae complex</taxon>
    </lineage>
</organism>
<evidence type="ECO:0000313" key="2">
    <source>
        <dbReference type="Proteomes" id="UP000351155"/>
    </source>
</evidence>
<dbReference type="SUPFAM" id="SSF103515">
    <property type="entry name" value="Autotransporter"/>
    <property type="match status" value="1"/>
</dbReference>
<sequence length="91" mass="9864">MRLTTTLTDLNKNVQVMPWVDARFQKEFSDDTDIKAADYHNTSGHNNAMGIFGAGINATIAHNFSLNTGVYVGTGDVDNDASVQAGMSYSF</sequence>
<dbReference type="AlphaFoldDB" id="A0A484Y7H5"/>
<proteinExistence type="predicted"/>
<protein>
    <submittedName>
        <fullName evidence="1">Outer membrane autotransporter</fullName>
    </submittedName>
</protein>
<dbReference type="Proteomes" id="UP000351155">
    <property type="component" value="Unassembled WGS sequence"/>
</dbReference>
<dbReference type="EMBL" id="CAADIW010000025">
    <property type="protein sequence ID" value="VFS31974.1"/>
    <property type="molecule type" value="Genomic_DNA"/>
</dbReference>
<reference evidence="1 2" key="1">
    <citation type="submission" date="2019-03" db="EMBL/GenBank/DDBJ databases">
        <authorList>
            <consortium name="Pathogen Informatics"/>
        </authorList>
    </citation>
    <scope>NUCLEOTIDE SEQUENCE [LARGE SCALE GENOMIC DNA]</scope>
    <source>
        <strain evidence="1 2">NCTC12126</strain>
    </source>
</reference>
<gene>
    <name evidence="1" type="ORF">NCTC12126_03149</name>
</gene>
<name>A0A484Y7H5_9ENTR</name>